<sequence>MLSELSDAKSRCFPIKEKWLKFAQYVCLPKNESKTSLHLYRQVSVIRVVRNSRASNSEAPSKPLGPGGLRPTLPAAITIILMNNAPVRPAFKRPGARIFWVKVVVDLAQWSFSIRDAASATTDSAGLVVAVHPWTLSMSTTSRKWENTCSFDKSLASVPRVQMLRETNEASAAKTCYSSYGL</sequence>
<dbReference type="InParanoid" id="A0A4S2MW06"/>
<dbReference type="EMBL" id="ML220122">
    <property type="protein sequence ID" value="TGZ80800.1"/>
    <property type="molecule type" value="Genomic_DNA"/>
</dbReference>
<keyword evidence="2" id="KW-1185">Reference proteome</keyword>
<protein>
    <submittedName>
        <fullName evidence="1">Uncharacterized protein</fullName>
    </submittedName>
</protein>
<dbReference type="AlphaFoldDB" id="A0A4S2MW06"/>
<proteinExistence type="predicted"/>
<name>A0A4S2MW06_9PEZI</name>
<accession>A0A4S2MW06</accession>
<reference evidence="1 2" key="1">
    <citation type="submission" date="2019-04" db="EMBL/GenBank/DDBJ databases">
        <title>Comparative genomics and transcriptomics to analyze fruiting body development in filamentous ascomycetes.</title>
        <authorList>
            <consortium name="DOE Joint Genome Institute"/>
            <person name="Lutkenhaus R."/>
            <person name="Traeger S."/>
            <person name="Breuer J."/>
            <person name="Kuo A."/>
            <person name="Lipzen A."/>
            <person name="Pangilinan J."/>
            <person name="Dilworth D."/>
            <person name="Sandor L."/>
            <person name="Poggeler S."/>
            <person name="Barry K."/>
            <person name="Grigoriev I.V."/>
            <person name="Nowrousian M."/>
        </authorList>
    </citation>
    <scope>NUCLEOTIDE SEQUENCE [LARGE SCALE GENOMIC DNA]</scope>
    <source>
        <strain evidence="1 2">CBS 389.68</strain>
    </source>
</reference>
<dbReference type="Proteomes" id="UP000298138">
    <property type="component" value="Unassembled WGS sequence"/>
</dbReference>
<evidence type="ECO:0000313" key="2">
    <source>
        <dbReference type="Proteomes" id="UP000298138"/>
    </source>
</evidence>
<gene>
    <name evidence="1" type="ORF">EX30DRAFT_371844</name>
</gene>
<organism evidence="1 2">
    <name type="scientific">Ascodesmis nigricans</name>
    <dbReference type="NCBI Taxonomy" id="341454"/>
    <lineage>
        <taxon>Eukaryota</taxon>
        <taxon>Fungi</taxon>
        <taxon>Dikarya</taxon>
        <taxon>Ascomycota</taxon>
        <taxon>Pezizomycotina</taxon>
        <taxon>Pezizomycetes</taxon>
        <taxon>Pezizales</taxon>
        <taxon>Ascodesmidaceae</taxon>
        <taxon>Ascodesmis</taxon>
    </lineage>
</organism>
<evidence type="ECO:0000313" key="1">
    <source>
        <dbReference type="EMBL" id="TGZ80800.1"/>
    </source>
</evidence>